<dbReference type="GeneID" id="63746352"/>
<evidence type="ECO:0000313" key="3">
    <source>
        <dbReference type="Proteomes" id="UP000184383"/>
    </source>
</evidence>
<dbReference type="PANTHER" id="PTHR47784">
    <property type="entry name" value="STEROL UPTAKE CONTROL PROTEIN 2"/>
    <property type="match status" value="1"/>
</dbReference>
<feature type="region of interest" description="Disordered" evidence="1">
    <location>
        <begin position="74"/>
        <end position="104"/>
    </location>
</feature>
<proteinExistence type="predicted"/>
<evidence type="ECO:0000313" key="2">
    <source>
        <dbReference type="EMBL" id="OJJ39891.1"/>
    </source>
</evidence>
<dbReference type="AlphaFoldDB" id="A0A1L9RY63"/>
<feature type="compositionally biased region" description="Low complexity" evidence="1">
    <location>
        <begin position="86"/>
        <end position="104"/>
    </location>
</feature>
<dbReference type="InterPro" id="IPR021858">
    <property type="entry name" value="Fun_TF"/>
</dbReference>
<accession>A0A1L9RY63</accession>
<dbReference type="STRING" id="1073089.A0A1L9RY63"/>
<sequence>MSEMNVVVAGFCARDEAASSRCRKSWLLGMSWRGGDKRLSRYGCMQCRNFRAKDGETVRCSHCLSRSRSVASRYKSPSARLHPSKRLPSSSSSPSTPSSNTLTPIAGPNTITQLMNRFNFTPPAGKLSLEDLELVIQWCTSTYCSISRNSAVERIWQTVVPREAMKHPFLLHGLLALSALHIAFNNEGDERDHYSKIAQSHQIQSLASLKHTAGCVNRTNCEAVFAVSNIVTASFFALPSLRGPVPGGSAIDDLCEVFQSTRESMNLLTEAAQWVEDTELRPLVKSTPTMPNTSRLAILCLQRLNMTLASRDPQHEKDVYDIALQHLASSLETLAQGGEATPVAFLWILRIPSRFIELLRERQPFALVILAHYAVTIHSMRGHWWMGDLGERVLHEIGLHLNAEWRQSIDWVIDATGCYIPTPAIQNSQSVLL</sequence>
<organism evidence="2 3">
    <name type="scientific">Aspergillus wentii DTO 134E9</name>
    <dbReference type="NCBI Taxonomy" id="1073089"/>
    <lineage>
        <taxon>Eukaryota</taxon>
        <taxon>Fungi</taxon>
        <taxon>Dikarya</taxon>
        <taxon>Ascomycota</taxon>
        <taxon>Pezizomycotina</taxon>
        <taxon>Eurotiomycetes</taxon>
        <taxon>Eurotiomycetidae</taxon>
        <taxon>Eurotiales</taxon>
        <taxon>Aspergillaceae</taxon>
        <taxon>Aspergillus</taxon>
        <taxon>Aspergillus subgen. Cremei</taxon>
    </lineage>
</organism>
<dbReference type="RefSeq" id="XP_040693567.1">
    <property type="nucleotide sequence ID" value="XM_040830504.1"/>
</dbReference>
<gene>
    <name evidence="2" type="ORF">ASPWEDRAFT_169717</name>
</gene>
<evidence type="ECO:0000256" key="1">
    <source>
        <dbReference type="SAM" id="MobiDB-lite"/>
    </source>
</evidence>
<protein>
    <recommendedName>
        <fullName evidence="4">Zn(2)-C6 fungal-type domain-containing protein</fullName>
    </recommendedName>
</protein>
<dbReference type="EMBL" id="KV878210">
    <property type="protein sequence ID" value="OJJ39891.1"/>
    <property type="molecule type" value="Genomic_DNA"/>
</dbReference>
<reference evidence="3" key="1">
    <citation type="journal article" date="2017" name="Genome Biol.">
        <title>Comparative genomics reveals high biological diversity and specific adaptations in the industrially and medically important fungal genus Aspergillus.</title>
        <authorList>
            <person name="de Vries R.P."/>
            <person name="Riley R."/>
            <person name="Wiebenga A."/>
            <person name="Aguilar-Osorio G."/>
            <person name="Amillis S."/>
            <person name="Uchima C.A."/>
            <person name="Anderluh G."/>
            <person name="Asadollahi M."/>
            <person name="Askin M."/>
            <person name="Barry K."/>
            <person name="Battaglia E."/>
            <person name="Bayram O."/>
            <person name="Benocci T."/>
            <person name="Braus-Stromeyer S.A."/>
            <person name="Caldana C."/>
            <person name="Canovas D."/>
            <person name="Cerqueira G.C."/>
            <person name="Chen F."/>
            <person name="Chen W."/>
            <person name="Choi C."/>
            <person name="Clum A."/>
            <person name="Dos Santos R.A."/>
            <person name="Damasio A.R."/>
            <person name="Diallinas G."/>
            <person name="Emri T."/>
            <person name="Fekete E."/>
            <person name="Flipphi M."/>
            <person name="Freyberg S."/>
            <person name="Gallo A."/>
            <person name="Gournas C."/>
            <person name="Habgood R."/>
            <person name="Hainaut M."/>
            <person name="Harispe M.L."/>
            <person name="Henrissat B."/>
            <person name="Hilden K.S."/>
            <person name="Hope R."/>
            <person name="Hossain A."/>
            <person name="Karabika E."/>
            <person name="Karaffa L."/>
            <person name="Karanyi Z."/>
            <person name="Krasevec N."/>
            <person name="Kuo A."/>
            <person name="Kusch H."/>
            <person name="LaButti K."/>
            <person name="Lagendijk E.L."/>
            <person name="Lapidus A."/>
            <person name="Levasseur A."/>
            <person name="Lindquist E."/>
            <person name="Lipzen A."/>
            <person name="Logrieco A.F."/>
            <person name="MacCabe A."/>
            <person name="Maekelae M.R."/>
            <person name="Malavazi I."/>
            <person name="Melin P."/>
            <person name="Meyer V."/>
            <person name="Mielnichuk N."/>
            <person name="Miskei M."/>
            <person name="Molnar A.P."/>
            <person name="Mule G."/>
            <person name="Ngan C.Y."/>
            <person name="Orejas M."/>
            <person name="Orosz E."/>
            <person name="Ouedraogo J.P."/>
            <person name="Overkamp K.M."/>
            <person name="Park H.-S."/>
            <person name="Perrone G."/>
            <person name="Piumi F."/>
            <person name="Punt P.J."/>
            <person name="Ram A.F."/>
            <person name="Ramon A."/>
            <person name="Rauscher S."/>
            <person name="Record E."/>
            <person name="Riano-Pachon D.M."/>
            <person name="Robert V."/>
            <person name="Roehrig J."/>
            <person name="Ruller R."/>
            <person name="Salamov A."/>
            <person name="Salih N.S."/>
            <person name="Samson R.A."/>
            <person name="Sandor E."/>
            <person name="Sanguinetti M."/>
            <person name="Schuetze T."/>
            <person name="Sepcic K."/>
            <person name="Shelest E."/>
            <person name="Sherlock G."/>
            <person name="Sophianopoulou V."/>
            <person name="Squina F.M."/>
            <person name="Sun H."/>
            <person name="Susca A."/>
            <person name="Todd R.B."/>
            <person name="Tsang A."/>
            <person name="Unkles S.E."/>
            <person name="van de Wiele N."/>
            <person name="van Rossen-Uffink D."/>
            <person name="Oliveira J.V."/>
            <person name="Vesth T.C."/>
            <person name="Visser J."/>
            <person name="Yu J.-H."/>
            <person name="Zhou M."/>
            <person name="Andersen M.R."/>
            <person name="Archer D.B."/>
            <person name="Baker S.E."/>
            <person name="Benoit I."/>
            <person name="Brakhage A.A."/>
            <person name="Braus G.H."/>
            <person name="Fischer R."/>
            <person name="Frisvad J.C."/>
            <person name="Goldman G.H."/>
            <person name="Houbraken J."/>
            <person name="Oakley B."/>
            <person name="Pocsi I."/>
            <person name="Scazzocchio C."/>
            <person name="Seiboth B."/>
            <person name="vanKuyk P.A."/>
            <person name="Wortman J."/>
            <person name="Dyer P.S."/>
            <person name="Grigoriev I.V."/>
        </authorList>
    </citation>
    <scope>NUCLEOTIDE SEQUENCE [LARGE SCALE GENOMIC DNA]</scope>
    <source>
        <strain evidence="3">DTO 134E9</strain>
    </source>
</reference>
<dbReference type="InterPro" id="IPR053157">
    <property type="entry name" value="Sterol_Uptake_Regulator"/>
</dbReference>
<evidence type="ECO:0008006" key="4">
    <source>
        <dbReference type="Google" id="ProtNLM"/>
    </source>
</evidence>
<name>A0A1L9RY63_ASPWE</name>
<dbReference type="Proteomes" id="UP000184383">
    <property type="component" value="Unassembled WGS sequence"/>
</dbReference>
<dbReference type="OrthoDB" id="4937900at2759"/>
<dbReference type="PANTHER" id="PTHR47784:SF13">
    <property type="entry name" value="ZN(II)2CYS6 TRANSCRIPTION FACTOR (EUROFUNG)"/>
    <property type="match status" value="1"/>
</dbReference>
<dbReference type="VEuPathDB" id="FungiDB:ASPWEDRAFT_169717"/>
<dbReference type="GO" id="GO:0001228">
    <property type="term" value="F:DNA-binding transcription activator activity, RNA polymerase II-specific"/>
    <property type="evidence" value="ECO:0007669"/>
    <property type="project" value="TreeGrafter"/>
</dbReference>
<keyword evidence="3" id="KW-1185">Reference proteome</keyword>
<dbReference type="Pfam" id="PF11951">
    <property type="entry name" value="Fungal_trans_2"/>
    <property type="match status" value="1"/>
</dbReference>